<name>A0A4Y7TQ01_COPMI</name>
<evidence type="ECO:0000256" key="11">
    <source>
        <dbReference type="SAM" id="Phobius"/>
    </source>
</evidence>
<keyword evidence="8" id="KW-0325">Glycoprotein</keyword>
<evidence type="ECO:0000256" key="6">
    <source>
        <dbReference type="ARBA" id="ARBA00022989"/>
    </source>
</evidence>
<evidence type="ECO:0000256" key="8">
    <source>
        <dbReference type="ARBA" id="ARBA00023180"/>
    </source>
</evidence>
<accession>A0A4Y7TQ01</accession>
<dbReference type="EMBL" id="QPFP01000007">
    <property type="protein sequence ID" value="TEB35652.1"/>
    <property type="molecule type" value="Genomic_DNA"/>
</dbReference>
<comment type="similarity">
    <text evidence="2">Belongs to the sphingosine N-acyltransferase family.</text>
</comment>
<feature type="transmembrane region" description="Helical" evidence="11">
    <location>
        <begin position="71"/>
        <end position="92"/>
    </location>
</feature>
<evidence type="ECO:0000256" key="10">
    <source>
        <dbReference type="SAM" id="MobiDB-lite"/>
    </source>
</evidence>
<evidence type="ECO:0000313" key="14">
    <source>
        <dbReference type="Proteomes" id="UP000298030"/>
    </source>
</evidence>
<feature type="domain" description="TLC" evidence="12">
    <location>
        <begin position="171"/>
        <end position="391"/>
    </location>
</feature>
<dbReference type="InterPro" id="IPR016439">
    <property type="entry name" value="Lag1/Lac1-like"/>
</dbReference>
<keyword evidence="3" id="KW-0808">Transferase</keyword>
<keyword evidence="6 11" id="KW-1133">Transmembrane helix</keyword>
<dbReference type="GO" id="GO:0005789">
    <property type="term" value="C:endoplasmic reticulum membrane"/>
    <property type="evidence" value="ECO:0007669"/>
    <property type="project" value="UniProtKB-SubCell"/>
</dbReference>
<dbReference type="STRING" id="71717.A0A4Y7TQ01"/>
<dbReference type="SMART" id="SM00724">
    <property type="entry name" value="TLC"/>
    <property type="match status" value="1"/>
</dbReference>
<evidence type="ECO:0000313" key="13">
    <source>
        <dbReference type="EMBL" id="TEB35652.1"/>
    </source>
</evidence>
<dbReference type="Proteomes" id="UP000298030">
    <property type="component" value="Unassembled WGS sequence"/>
</dbReference>
<dbReference type="Pfam" id="PF03798">
    <property type="entry name" value="TRAM_LAG1_CLN8"/>
    <property type="match status" value="1"/>
</dbReference>
<feature type="transmembrane region" description="Helical" evidence="11">
    <location>
        <begin position="139"/>
        <end position="159"/>
    </location>
</feature>
<evidence type="ECO:0000259" key="12">
    <source>
        <dbReference type="PROSITE" id="PS50922"/>
    </source>
</evidence>
<dbReference type="PANTHER" id="PTHR12560:SF11">
    <property type="entry name" value="CERAMIDE SYNTHASE LAC1-RELATED"/>
    <property type="match status" value="1"/>
</dbReference>
<feature type="region of interest" description="Disordered" evidence="10">
    <location>
        <begin position="1"/>
        <end position="58"/>
    </location>
</feature>
<evidence type="ECO:0000256" key="1">
    <source>
        <dbReference type="ARBA" id="ARBA00004477"/>
    </source>
</evidence>
<dbReference type="GO" id="GO:0046513">
    <property type="term" value="P:ceramide biosynthetic process"/>
    <property type="evidence" value="ECO:0007669"/>
    <property type="project" value="InterPro"/>
</dbReference>
<dbReference type="OrthoDB" id="3053196at2759"/>
<dbReference type="PROSITE" id="PS50922">
    <property type="entry name" value="TLC"/>
    <property type="match status" value="1"/>
</dbReference>
<feature type="compositionally biased region" description="Acidic residues" evidence="10">
    <location>
        <begin position="398"/>
        <end position="416"/>
    </location>
</feature>
<evidence type="ECO:0000256" key="4">
    <source>
        <dbReference type="ARBA" id="ARBA00022692"/>
    </source>
</evidence>
<comment type="caution">
    <text evidence="13">The sequence shown here is derived from an EMBL/GenBank/DDBJ whole genome shotgun (WGS) entry which is preliminary data.</text>
</comment>
<evidence type="ECO:0000256" key="7">
    <source>
        <dbReference type="ARBA" id="ARBA00023136"/>
    </source>
</evidence>
<dbReference type="InterPro" id="IPR006634">
    <property type="entry name" value="TLC-dom"/>
</dbReference>
<dbReference type="PANTHER" id="PTHR12560">
    <property type="entry name" value="LONGEVITY ASSURANCE FACTOR 1 LAG1"/>
    <property type="match status" value="1"/>
</dbReference>
<feature type="transmembrane region" description="Helical" evidence="11">
    <location>
        <begin position="180"/>
        <end position="205"/>
    </location>
</feature>
<protein>
    <submittedName>
        <fullName evidence="13">Longevity assurance proteins LAG1 LAC1</fullName>
    </submittedName>
</protein>
<organism evidence="13 14">
    <name type="scientific">Coprinellus micaceus</name>
    <name type="common">Glistening ink-cap mushroom</name>
    <name type="synonym">Coprinus micaceus</name>
    <dbReference type="NCBI Taxonomy" id="71717"/>
    <lineage>
        <taxon>Eukaryota</taxon>
        <taxon>Fungi</taxon>
        <taxon>Dikarya</taxon>
        <taxon>Basidiomycota</taxon>
        <taxon>Agaricomycotina</taxon>
        <taxon>Agaricomycetes</taxon>
        <taxon>Agaricomycetidae</taxon>
        <taxon>Agaricales</taxon>
        <taxon>Agaricineae</taxon>
        <taxon>Psathyrellaceae</taxon>
        <taxon>Coprinellus</taxon>
    </lineage>
</organism>
<evidence type="ECO:0000256" key="9">
    <source>
        <dbReference type="PROSITE-ProRule" id="PRU00205"/>
    </source>
</evidence>
<dbReference type="GO" id="GO:0050291">
    <property type="term" value="F:sphingosine N-acyltransferase activity"/>
    <property type="evidence" value="ECO:0007669"/>
    <property type="project" value="InterPro"/>
</dbReference>
<sequence>MSPQNGQPRTRKRAGTIQKPALELERDPNHHLTGSFLPQTPLGSAPVSRTGSPVSRPPAFRKPKTPWWLKWATDPFIAFKVALVPLVLYFNWELVTPYVAPHLDVRNPFAPLFLISGRIEDSKPGDTRYSKSWFDIPFLAYYVVVFSMVRQFLTVNVSAPIARYFGLRKEGKIERFGEQFYALIYFSIFGSWGYRVMTSLPTYWYNTDALWLDYPHWDMLPELKAYYLVQSAYWLQQFLVLVLGLEKPRKDYFELVCHHFVTLWLVGWSYLLNLTIIGNAIYMSMDIPDAFLATSKLLNYIQWDQAKMYAYVTFIGVWSYFRHYLNLKILWSVWFDCYKLVPAWTKTWDWNAGVYMVSWLPPLVFLSIAALQVLNLFWYWLMLRILVRAIITKTADDERSEDEDDGEDEPTDDKDD</sequence>
<keyword evidence="7 9" id="KW-0472">Membrane</keyword>
<proteinExistence type="inferred from homology"/>
<evidence type="ECO:0000256" key="2">
    <source>
        <dbReference type="ARBA" id="ARBA00009808"/>
    </source>
</evidence>
<feature type="compositionally biased region" description="Polar residues" evidence="10">
    <location>
        <begin position="36"/>
        <end position="53"/>
    </location>
</feature>
<comment type="subcellular location">
    <subcellularLocation>
        <location evidence="1">Endoplasmic reticulum membrane</location>
        <topology evidence="1">Multi-pass membrane protein</topology>
    </subcellularLocation>
</comment>
<keyword evidence="4 9" id="KW-0812">Transmembrane</keyword>
<reference evidence="13 14" key="1">
    <citation type="journal article" date="2019" name="Nat. Ecol. Evol.">
        <title>Megaphylogeny resolves global patterns of mushroom evolution.</title>
        <authorList>
            <person name="Varga T."/>
            <person name="Krizsan K."/>
            <person name="Foldi C."/>
            <person name="Dima B."/>
            <person name="Sanchez-Garcia M."/>
            <person name="Sanchez-Ramirez S."/>
            <person name="Szollosi G.J."/>
            <person name="Szarkandi J.G."/>
            <person name="Papp V."/>
            <person name="Albert L."/>
            <person name="Andreopoulos W."/>
            <person name="Angelini C."/>
            <person name="Antonin V."/>
            <person name="Barry K.W."/>
            <person name="Bougher N.L."/>
            <person name="Buchanan P."/>
            <person name="Buyck B."/>
            <person name="Bense V."/>
            <person name="Catcheside P."/>
            <person name="Chovatia M."/>
            <person name="Cooper J."/>
            <person name="Damon W."/>
            <person name="Desjardin D."/>
            <person name="Finy P."/>
            <person name="Geml J."/>
            <person name="Haridas S."/>
            <person name="Hughes K."/>
            <person name="Justo A."/>
            <person name="Karasinski D."/>
            <person name="Kautmanova I."/>
            <person name="Kiss B."/>
            <person name="Kocsube S."/>
            <person name="Kotiranta H."/>
            <person name="LaButti K.M."/>
            <person name="Lechner B.E."/>
            <person name="Liimatainen K."/>
            <person name="Lipzen A."/>
            <person name="Lukacs Z."/>
            <person name="Mihaltcheva S."/>
            <person name="Morgado L.N."/>
            <person name="Niskanen T."/>
            <person name="Noordeloos M.E."/>
            <person name="Ohm R.A."/>
            <person name="Ortiz-Santana B."/>
            <person name="Ovrebo C."/>
            <person name="Racz N."/>
            <person name="Riley R."/>
            <person name="Savchenko A."/>
            <person name="Shiryaev A."/>
            <person name="Soop K."/>
            <person name="Spirin V."/>
            <person name="Szebenyi C."/>
            <person name="Tomsovsky M."/>
            <person name="Tulloss R.E."/>
            <person name="Uehling J."/>
            <person name="Grigoriev I.V."/>
            <person name="Vagvolgyi C."/>
            <person name="Papp T."/>
            <person name="Martin F.M."/>
            <person name="Miettinen O."/>
            <person name="Hibbett D.S."/>
            <person name="Nagy L.G."/>
        </authorList>
    </citation>
    <scope>NUCLEOTIDE SEQUENCE [LARGE SCALE GENOMIC DNA]</scope>
    <source>
        <strain evidence="13 14">FP101781</strain>
    </source>
</reference>
<gene>
    <name evidence="13" type="ORF">FA13DRAFT_1788268</name>
</gene>
<dbReference type="AlphaFoldDB" id="A0A4Y7TQ01"/>
<feature type="transmembrane region" description="Helical" evidence="11">
    <location>
        <begin position="359"/>
        <end position="381"/>
    </location>
</feature>
<evidence type="ECO:0000256" key="5">
    <source>
        <dbReference type="ARBA" id="ARBA00022824"/>
    </source>
</evidence>
<keyword evidence="5" id="KW-0256">Endoplasmic reticulum</keyword>
<feature type="transmembrane region" description="Helical" evidence="11">
    <location>
        <begin position="306"/>
        <end position="325"/>
    </location>
</feature>
<keyword evidence="14" id="KW-1185">Reference proteome</keyword>
<evidence type="ECO:0000256" key="3">
    <source>
        <dbReference type="ARBA" id="ARBA00022679"/>
    </source>
</evidence>
<feature type="region of interest" description="Disordered" evidence="10">
    <location>
        <begin position="396"/>
        <end position="416"/>
    </location>
</feature>